<proteinExistence type="predicted"/>
<evidence type="ECO:0000256" key="4">
    <source>
        <dbReference type="SAM" id="SignalP"/>
    </source>
</evidence>
<evidence type="ECO:0000313" key="6">
    <source>
        <dbReference type="Proteomes" id="UP000054537"/>
    </source>
</evidence>
<protein>
    <recommendedName>
        <fullName evidence="2">alpha-amylase</fullName>
        <ecNumber evidence="2">3.2.1.1</ecNumber>
    </recommendedName>
    <alternativeName>
        <fullName evidence="3">1,4-alpha-D-glucan glucanohydrolase</fullName>
    </alternativeName>
</protein>
<evidence type="ECO:0000313" key="5">
    <source>
        <dbReference type="EMBL" id="KHD74200.1"/>
    </source>
</evidence>
<dbReference type="InterPro" id="IPR013783">
    <property type="entry name" value="Ig-like_fold"/>
</dbReference>
<accession>A0A0A6UDT9</accession>
<comment type="catalytic activity">
    <reaction evidence="1">
        <text>Endohydrolysis of (1-&gt;4)-alpha-D-glucosidic linkages in polysaccharides containing three or more (1-&gt;4)-alpha-linked D-glucose units.</text>
        <dbReference type="EC" id="3.2.1.1"/>
    </reaction>
</comment>
<dbReference type="EC" id="3.2.1.1" evidence="2"/>
<gene>
    <name evidence="5" type="ORF">MB27_30085</name>
</gene>
<evidence type="ECO:0000256" key="1">
    <source>
        <dbReference type="ARBA" id="ARBA00000548"/>
    </source>
</evidence>
<dbReference type="GO" id="GO:0005975">
    <property type="term" value="P:carbohydrate metabolic process"/>
    <property type="evidence" value="ECO:0007669"/>
    <property type="project" value="UniProtKB-ARBA"/>
</dbReference>
<reference evidence="5 6" key="1">
    <citation type="submission" date="2014-10" db="EMBL/GenBank/DDBJ databases">
        <title>Draft genome sequence of Actinoplanes utahensis NRRL 12052.</title>
        <authorList>
            <person name="Velasco-Bucheli B."/>
            <person name="del Cerro C."/>
            <person name="Hormigo D."/>
            <person name="Garcia J.L."/>
            <person name="Acebal C."/>
            <person name="Arroyo M."/>
            <person name="de la Mata I."/>
        </authorList>
    </citation>
    <scope>NUCLEOTIDE SEQUENCE [LARGE SCALE GENOMIC DNA]</scope>
    <source>
        <strain evidence="5 6">NRRL 12052</strain>
    </source>
</reference>
<dbReference type="Gene3D" id="2.60.40.10">
    <property type="entry name" value="Immunoglobulins"/>
    <property type="match status" value="1"/>
</dbReference>
<evidence type="ECO:0000256" key="2">
    <source>
        <dbReference type="ARBA" id="ARBA00012595"/>
    </source>
</evidence>
<dbReference type="SUPFAM" id="SSF49452">
    <property type="entry name" value="Starch-binding domain-like"/>
    <property type="match status" value="1"/>
</dbReference>
<dbReference type="STRING" id="1869.MB27_30085"/>
<dbReference type="OrthoDB" id="3291149at2"/>
<feature type="chain" id="PRO_5002023110" description="alpha-amylase" evidence="4">
    <location>
        <begin position="30"/>
        <end position="318"/>
    </location>
</feature>
<dbReference type="InterPro" id="IPR013784">
    <property type="entry name" value="Carb-bd-like_fold"/>
</dbReference>
<dbReference type="eggNOG" id="COG3485">
    <property type="taxonomic scope" value="Bacteria"/>
</dbReference>
<dbReference type="GO" id="GO:0004556">
    <property type="term" value="F:alpha-amylase activity"/>
    <property type="evidence" value="ECO:0007669"/>
    <property type="project" value="UniProtKB-EC"/>
</dbReference>
<dbReference type="GO" id="GO:0030246">
    <property type="term" value="F:carbohydrate binding"/>
    <property type="evidence" value="ECO:0007669"/>
    <property type="project" value="InterPro"/>
</dbReference>
<feature type="signal peptide" evidence="4">
    <location>
        <begin position="1"/>
        <end position="29"/>
    </location>
</feature>
<dbReference type="RefSeq" id="WP_043530084.1">
    <property type="nucleotide sequence ID" value="NZ_BAABKU010000025.1"/>
</dbReference>
<name>A0A0A6UDT9_ACTUT</name>
<comment type="caution">
    <text evidence="5">The sequence shown here is derived from an EMBL/GenBank/DDBJ whole genome shotgun (WGS) entry which is preliminary data.</text>
</comment>
<dbReference type="Gene3D" id="2.60.40.1120">
    <property type="entry name" value="Carboxypeptidase-like, regulatory domain"/>
    <property type="match status" value="2"/>
</dbReference>
<dbReference type="EMBL" id="JRTT01000051">
    <property type="protein sequence ID" value="KHD74200.1"/>
    <property type="molecule type" value="Genomic_DNA"/>
</dbReference>
<keyword evidence="6" id="KW-1185">Reference proteome</keyword>
<evidence type="ECO:0000256" key="3">
    <source>
        <dbReference type="ARBA" id="ARBA00030238"/>
    </source>
</evidence>
<dbReference type="SUPFAM" id="SSF49464">
    <property type="entry name" value="Carboxypeptidase regulatory domain-like"/>
    <property type="match status" value="2"/>
</dbReference>
<keyword evidence="4" id="KW-0732">Signal</keyword>
<dbReference type="AlphaFoldDB" id="A0A0A6UDT9"/>
<sequence>MQRRKFAAAVAGLAVLGIVAPGAASPAVAAVADGGIISGRVVNTSGHVLANARISAEPLDRDNGTYLITETDASGAFTLPGLVPGQYRVGIDAGGWGEYAPGRRFTIEQGVQYQVREGRRTIVNSLVFAAGTISGKVTDAAGKPAAGVPVSAFDSVSRLWYEEFTAADGGYALKVRPNTPYVLRFADGNTSQYAPSGTTDAAQAGHYQVAPGRATRVDARLIVAPTLTGRLTDAAGAPVADAHVSYTSRGRVYEFTSTDADGRYTFTKVPLDDLKVRFVTASGQEQWATGSADSQNATWFTTAAGVTTVVDERLLPAS</sequence>
<dbReference type="Proteomes" id="UP000054537">
    <property type="component" value="Unassembled WGS sequence"/>
</dbReference>
<dbReference type="InterPro" id="IPR008969">
    <property type="entry name" value="CarboxyPept-like_regulatory"/>
</dbReference>
<organism evidence="5 6">
    <name type="scientific">Actinoplanes utahensis</name>
    <dbReference type="NCBI Taxonomy" id="1869"/>
    <lineage>
        <taxon>Bacteria</taxon>
        <taxon>Bacillati</taxon>
        <taxon>Actinomycetota</taxon>
        <taxon>Actinomycetes</taxon>
        <taxon>Micromonosporales</taxon>
        <taxon>Micromonosporaceae</taxon>
        <taxon>Actinoplanes</taxon>
    </lineage>
</organism>
<dbReference type="Pfam" id="PF13620">
    <property type="entry name" value="CarboxypepD_reg"/>
    <property type="match status" value="3"/>
</dbReference>